<keyword evidence="4" id="KW-0479">Metal-binding</keyword>
<evidence type="ECO:0000256" key="2">
    <source>
        <dbReference type="ARBA" id="ARBA00005022"/>
    </source>
</evidence>
<dbReference type="Pfam" id="PF06155">
    <property type="entry name" value="GBBH-like_N"/>
    <property type="match status" value="1"/>
</dbReference>
<dbReference type="PANTHER" id="PTHR10696:SF33">
    <property type="entry name" value="GAMMA-BUTYROBETAINE DIOXYGENASE"/>
    <property type="match status" value="1"/>
</dbReference>
<protein>
    <recommendedName>
        <fullName evidence="14">Gamma-butyrobetaine dioxygenase</fullName>
    </recommendedName>
</protein>
<dbReference type="OMA" id="MAFFHCI"/>
<evidence type="ECO:0000256" key="8">
    <source>
        <dbReference type="ARBA" id="ARBA00023004"/>
    </source>
</evidence>
<evidence type="ECO:0000313" key="13">
    <source>
        <dbReference type="Proteomes" id="UP000007110"/>
    </source>
</evidence>
<name>A0A7M7HFT5_STRPU</name>
<reference evidence="12" key="2">
    <citation type="submission" date="2021-01" db="UniProtKB">
        <authorList>
            <consortium name="EnsemblMetazoa"/>
        </authorList>
    </citation>
    <scope>IDENTIFICATION</scope>
</reference>
<dbReference type="InterPro" id="IPR038492">
    <property type="entry name" value="GBBH-like_N_sf"/>
</dbReference>
<organism evidence="12 13">
    <name type="scientific">Strongylocentrotus purpuratus</name>
    <name type="common">Purple sea urchin</name>
    <dbReference type="NCBI Taxonomy" id="7668"/>
    <lineage>
        <taxon>Eukaryota</taxon>
        <taxon>Metazoa</taxon>
        <taxon>Echinodermata</taxon>
        <taxon>Eleutherozoa</taxon>
        <taxon>Echinozoa</taxon>
        <taxon>Echinoidea</taxon>
        <taxon>Euechinoidea</taxon>
        <taxon>Echinacea</taxon>
        <taxon>Camarodonta</taxon>
        <taxon>Echinidea</taxon>
        <taxon>Strongylocentrotidae</taxon>
        <taxon>Strongylocentrotus</taxon>
    </lineage>
</organism>
<dbReference type="SUPFAM" id="SSF51197">
    <property type="entry name" value="Clavaminate synthase-like"/>
    <property type="match status" value="1"/>
</dbReference>
<reference evidence="13" key="1">
    <citation type="submission" date="2015-02" db="EMBL/GenBank/DDBJ databases">
        <title>Genome sequencing for Strongylocentrotus purpuratus.</title>
        <authorList>
            <person name="Murali S."/>
            <person name="Liu Y."/>
            <person name="Vee V."/>
            <person name="English A."/>
            <person name="Wang M."/>
            <person name="Skinner E."/>
            <person name="Han Y."/>
            <person name="Muzny D.M."/>
            <person name="Worley K.C."/>
            <person name="Gibbs R.A."/>
        </authorList>
    </citation>
    <scope>NUCLEOTIDE SEQUENCE</scope>
</reference>
<dbReference type="GO" id="GO:0045329">
    <property type="term" value="P:carnitine biosynthetic process"/>
    <property type="evidence" value="ECO:0000318"/>
    <property type="project" value="GO_Central"/>
</dbReference>
<keyword evidence="7" id="KW-0560">Oxidoreductase</keyword>
<feature type="compositionally biased region" description="Polar residues" evidence="9">
    <location>
        <begin position="427"/>
        <end position="444"/>
    </location>
</feature>
<keyword evidence="6" id="KW-0223">Dioxygenase</keyword>
<evidence type="ECO:0000256" key="7">
    <source>
        <dbReference type="ARBA" id="ARBA00023002"/>
    </source>
</evidence>
<evidence type="ECO:0000256" key="1">
    <source>
        <dbReference type="ARBA" id="ARBA00001954"/>
    </source>
</evidence>
<evidence type="ECO:0000313" key="12">
    <source>
        <dbReference type="EnsemblMetazoa" id="XP_011665365"/>
    </source>
</evidence>
<dbReference type="Proteomes" id="UP000007110">
    <property type="component" value="Unassembled WGS sequence"/>
</dbReference>
<comment type="similarity">
    <text evidence="3">Belongs to the gamma-BBH/TMLD family.</text>
</comment>
<proteinExistence type="inferred from homology"/>
<dbReference type="FunFam" id="3.30.2020.30:FF:000002">
    <property type="entry name" value="Putative gamma-butyrobetaine dioxygenase"/>
    <property type="match status" value="1"/>
</dbReference>
<feature type="domain" description="Gamma-butyrobetaine hydroxylase-like N-terminal" evidence="11">
    <location>
        <begin position="44"/>
        <end position="124"/>
    </location>
</feature>
<dbReference type="PANTHER" id="PTHR10696">
    <property type="entry name" value="GAMMA-BUTYROBETAINE HYDROXYLASE-RELATED"/>
    <property type="match status" value="1"/>
</dbReference>
<dbReference type="FunFam" id="3.60.130.10:FF:000057">
    <property type="entry name" value="Predicted protein"/>
    <property type="match status" value="1"/>
</dbReference>
<dbReference type="Gene3D" id="3.30.2020.30">
    <property type="match status" value="1"/>
</dbReference>
<comment type="pathway">
    <text evidence="2">Amine and polyamine biosynthesis; carnitine biosynthesis.</text>
</comment>
<dbReference type="InterPro" id="IPR003819">
    <property type="entry name" value="TauD/TfdA-like"/>
</dbReference>
<evidence type="ECO:0000259" key="11">
    <source>
        <dbReference type="Pfam" id="PF06155"/>
    </source>
</evidence>
<dbReference type="GO" id="GO:0008336">
    <property type="term" value="F:gamma-butyrobetaine dioxygenase activity"/>
    <property type="evidence" value="ECO:0000318"/>
    <property type="project" value="GO_Central"/>
</dbReference>
<dbReference type="InterPro" id="IPR050411">
    <property type="entry name" value="AlphaKG_dependent_hydroxylases"/>
</dbReference>
<comment type="cofactor">
    <cofactor evidence="1">
        <name>Fe(2+)</name>
        <dbReference type="ChEBI" id="CHEBI:29033"/>
    </cofactor>
</comment>
<evidence type="ECO:0000256" key="6">
    <source>
        <dbReference type="ARBA" id="ARBA00022964"/>
    </source>
</evidence>
<dbReference type="InterPro" id="IPR042098">
    <property type="entry name" value="TauD-like_sf"/>
</dbReference>
<keyword evidence="8" id="KW-0408">Iron</keyword>
<dbReference type="GO" id="GO:0005739">
    <property type="term" value="C:mitochondrion"/>
    <property type="evidence" value="ECO:0000318"/>
    <property type="project" value="GO_Central"/>
</dbReference>
<dbReference type="GeneID" id="589740"/>
<feature type="domain" description="TauD/TfdA-like" evidence="10">
    <location>
        <begin position="157"/>
        <end position="393"/>
    </location>
</feature>
<evidence type="ECO:0000256" key="3">
    <source>
        <dbReference type="ARBA" id="ARBA00008654"/>
    </source>
</evidence>
<keyword evidence="5" id="KW-0124">Carnitine biosynthesis</keyword>
<sequence>MENPVKIEPMAFEDEAVLHAKWPSIDEVRASNPIKGVAAKSEGGDRVLEVEWASGERQVYPCMWLRDHCRCTICFHAEHQTRLTDFMELDLNIDIKTVTVNDVDQTIAITWTDDHQSLYYANWLLCNRFDQTEADPIRSIEPAYWDASTLENDHMRTFKYSDVIDSDHVLYDMQMQLKRVGLVLIQGTPAEKGHMMKLSDRIGYICGTSYGTTSQIYGSSDWAFGHPSYGLEYRPLHSDYSFIDDSHGVFAMHCISQIDGKGGEYFFVDGYKAAQDLQKTNPEAFQRLTKPCWEGRVKAWVVNDKHYHHSVSAPIKLNEAGEVTKLTLCDFWRTSVMRLPVGEVCDTYRALRALKDLLYRKDHTFCHNLQPGDMMLIHNHRLLHGRKDYHDTKPSTVHLETGYFKWDSFDTRMRKVKMNLDKKEKSNNSTASKVNGHQSNGIQR</sequence>
<dbReference type="Gene3D" id="3.60.130.10">
    <property type="entry name" value="Clavaminate synthase-like"/>
    <property type="match status" value="1"/>
</dbReference>
<evidence type="ECO:0000256" key="9">
    <source>
        <dbReference type="SAM" id="MobiDB-lite"/>
    </source>
</evidence>
<evidence type="ECO:0000256" key="4">
    <source>
        <dbReference type="ARBA" id="ARBA00022723"/>
    </source>
</evidence>
<dbReference type="OrthoDB" id="408743at2759"/>
<dbReference type="InParanoid" id="A0A7M7HFT5"/>
<accession>A0A7M7HFT5</accession>
<keyword evidence="13" id="KW-1185">Reference proteome</keyword>
<dbReference type="UniPathway" id="UPA00118"/>
<evidence type="ECO:0000259" key="10">
    <source>
        <dbReference type="Pfam" id="PF02668"/>
    </source>
</evidence>
<dbReference type="KEGG" id="spu:589740"/>
<dbReference type="GO" id="GO:0046872">
    <property type="term" value="F:metal ion binding"/>
    <property type="evidence" value="ECO:0007669"/>
    <property type="project" value="UniProtKB-KW"/>
</dbReference>
<feature type="region of interest" description="Disordered" evidence="9">
    <location>
        <begin position="421"/>
        <end position="444"/>
    </location>
</feature>
<dbReference type="InterPro" id="IPR010376">
    <property type="entry name" value="GBBH-like_N"/>
</dbReference>
<evidence type="ECO:0000256" key="5">
    <source>
        <dbReference type="ARBA" id="ARBA00022873"/>
    </source>
</evidence>
<evidence type="ECO:0008006" key="14">
    <source>
        <dbReference type="Google" id="ProtNLM"/>
    </source>
</evidence>
<dbReference type="RefSeq" id="XP_011665365.2">
    <property type="nucleotide sequence ID" value="XM_011667063.2"/>
</dbReference>
<dbReference type="AlphaFoldDB" id="A0A7M7HFT5"/>
<dbReference type="Pfam" id="PF02668">
    <property type="entry name" value="TauD"/>
    <property type="match status" value="1"/>
</dbReference>
<dbReference type="EnsemblMetazoa" id="XM_011667063">
    <property type="protein sequence ID" value="XP_011665365"/>
    <property type="gene ID" value="LOC589740"/>
</dbReference>